<keyword evidence="4" id="KW-1185">Reference proteome</keyword>
<dbReference type="InterPro" id="IPR029044">
    <property type="entry name" value="Nucleotide-diphossugar_trans"/>
</dbReference>
<dbReference type="SUPFAM" id="SSF53448">
    <property type="entry name" value="Nucleotide-diphospho-sugar transferases"/>
    <property type="match status" value="1"/>
</dbReference>
<protein>
    <submittedName>
        <fullName evidence="3">Glycosyltransferase family 2 protein</fullName>
    </submittedName>
</protein>
<evidence type="ECO:0000313" key="3">
    <source>
        <dbReference type="EMBL" id="KAB1154761.1"/>
    </source>
</evidence>
<proteinExistence type="inferred from homology"/>
<comment type="caution">
    <text evidence="3">The sequence shown here is derived from an EMBL/GenBank/DDBJ whole genome shotgun (WGS) entry which is preliminary data.</text>
</comment>
<evidence type="ECO:0000313" key="4">
    <source>
        <dbReference type="Proteomes" id="UP000490922"/>
    </source>
</evidence>
<dbReference type="Pfam" id="PF00535">
    <property type="entry name" value="Glycos_transf_2"/>
    <property type="match status" value="1"/>
</dbReference>
<name>A0A7J5AB05_9FLAO</name>
<dbReference type="EMBL" id="WAEM01000007">
    <property type="protein sequence ID" value="KAB1154761.1"/>
    <property type="molecule type" value="Genomic_DNA"/>
</dbReference>
<dbReference type="OrthoDB" id="9815923at2"/>
<dbReference type="GO" id="GO:0016740">
    <property type="term" value="F:transferase activity"/>
    <property type="evidence" value="ECO:0007669"/>
    <property type="project" value="UniProtKB-KW"/>
</dbReference>
<sequence>MSTLTVIIPTFNEVSYIEDAIKSVNFADEIIIVDSYSTDGTQQKAKQLGCKIIERQFDNFSNQKNNAIEFAINDWILFLDADERVSQKLKLEILSVIKTPKHSGYKISFPHFYMNRFLYHKVDKVLRLVKNKNVKFTGDVHEKLQIDGSIGCLKNFMIHYTYKGLFHLLNKKDSYAWFQAKTSYKKDKKATYFHLIFKPSYRFFSSYILKRGFLDGVPGLALASINAYGVFSRYVKIILIEKGLK</sequence>
<reference evidence="3 4" key="1">
    <citation type="submission" date="2019-09" db="EMBL/GenBank/DDBJ databases">
        <title>Flavobacterium sp. nov., isolated from glacier ice.</title>
        <authorList>
            <person name="Liu Q."/>
        </authorList>
    </citation>
    <scope>NUCLEOTIDE SEQUENCE [LARGE SCALE GENOMIC DNA]</scope>
    <source>
        <strain evidence="3 4">NBRC 112527</strain>
    </source>
</reference>
<evidence type="ECO:0000259" key="2">
    <source>
        <dbReference type="Pfam" id="PF00535"/>
    </source>
</evidence>
<dbReference type="InterPro" id="IPR001173">
    <property type="entry name" value="Glyco_trans_2-like"/>
</dbReference>
<dbReference type="Proteomes" id="UP000490922">
    <property type="component" value="Unassembled WGS sequence"/>
</dbReference>
<dbReference type="RefSeq" id="WP_151108138.1">
    <property type="nucleotide sequence ID" value="NZ_WAEM01000007.1"/>
</dbReference>
<gene>
    <name evidence="3" type="ORF">F6464_11970</name>
</gene>
<feature type="domain" description="Glycosyltransferase 2-like" evidence="2">
    <location>
        <begin position="5"/>
        <end position="139"/>
    </location>
</feature>
<accession>A0A7J5AB05</accession>
<evidence type="ECO:0000256" key="1">
    <source>
        <dbReference type="ARBA" id="ARBA00038494"/>
    </source>
</evidence>
<organism evidence="3 4">
    <name type="scientific">Flavobacterium luteum</name>
    <dbReference type="NCBI Taxonomy" id="2026654"/>
    <lineage>
        <taxon>Bacteria</taxon>
        <taxon>Pseudomonadati</taxon>
        <taxon>Bacteroidota</taxon>
        <taxon>Flavobacteriia</taxon>
        <taxon>Flavobacteriales</taxon>
        <taxon>Flavobacteriaceae</taxon>
        <taxon>Flavobacterium</taxon>
    </lineage>
</organism>
<keyword evidence="3" id="KW-0808">Transferase</keyword>
<dbReference type="CDD" id="cd02511">
    <property type="entry name" value="Beta4Glucosyltransferase"/>
    <property type="match status" value="1"/>
</dbReference>
<dbReference type="AlphaFoldDB" id="A0A7J5AB05"/>
<comment type="similarity">
    <text evidence="1">Belongs to the glycosyltransferase 2 family. WaaE/KdtX subfamily.</text>
</comment>
<dbReference type="Gene3D" id="3.90.550.10">
    <property type="entry name" value="Spore Coat Polysaccharide Biosynthesis Protein SpsA, Chain A"/>
    <property type="match status" value="1"/>
</dbReference>
<dbReference type="PANTHER" id="PTHR43630">
    <property type="entry name" value="POLY-BETA-1,6-N-ACETYL-D-GLUCOSAMINE SYNTHASE"/>
    <property type="match status" value="1"/>
</dbReference>
<dbReference type="PANTHER" id="PTHR43630:SF2">
    <property type="entry name" value="GLYCOSYLTRANSFERASE"/>
    <property type="match status" value="1"/>
</dbReference>